<sequence length="176" mass="19798">MRDFAVETASDTIRFERHMPGPISRIWDFLTHPTIRGRWLATGPMDLKEGGSYEMIFRHDELTPHPGIAPPGKDSPKGFTVRGEVLESRFPSVLALTWPDAGPDSKVTFVLTSLHGQVRVTLIHSGIRDRATLAELAAGWHAHLNVLEAKANSVTPPPFWKRFAEYHEEYIKKFAS</sequence>
<organism evidence="3 4">
    <name type="scientific">Terrihabitans soli</name>
    <dbReference type="NCBI Taxonomy" id="708113"/>
    <lineage>
        <taxon>Bacteria</taxon>
        <taxon>Pseudomonadati</taxon>
        <taxon>Pseudomonadota</taxon>
        <taxon>Alphaproteobacteria</taxon>
        <taxon>Hyphomicrobiales</taxon>
        <taxon>Terrihabitans</taxon>
    </lineage>
</organism>
<dbReference type="Pfam" id="PF08327">
    <property type="entry name" value="AHSA1"/>
    <property type="match status" value="1"/>
</dbReference>
<dbReference type="EMBL" id="AP023361">
    <property type="protein sequence ID" value="BCJ91618.1"/>
    <property type="molecule type" value="Genomic_DNA"/>
</dbReference>
<dbReference type="Gene3D" id="3.30.530.20">
    <property type="match status" value="1"/>
</dbReference>
<keyword evidence="4" id="KW-1185">Reference proteome</keyword>
<feature type="domain" description="Activator of Hsp90 ATPase homologue 1/2-like C-terminal" evidence="2">
    <location>
        <begin position="22"/>
        <end position="149"/>
    </location>
</feature>
<dbReference type="CDD" id="cd08899">
    <property type="entry name" value="SRPBCC_CalC_Aha1-like_6"/>
    <property type="match status" value="1"/>
</dbReference>
<proteinExistence type="inferred from homology"/>
<dbReference type="RefSeq" id="WP_222875253.1">
    <property type="nucleotide sequence ID" value="NZ_AP023361.1"/>
</dbReference>
<reference evidence="3 4" key="1">
    <citation type="submission" date="2020-08" db="EMBL/GenBank/DDBJ databases">
        <title>Genome sequence of Rhizobiales bacterium strain IZ6.</title>
        <authorList>
            <person name="Nakai R."/>
            <person name="Naganuma T."/>
        </authorList>
    </citation>
    <scope>NUCLEOTIDE SEQUENCE [LARGE SCALE GENOMIC DNA]</scope>
    <source>
        <strain evidence="3 4">IZ6</strain>
    </source>
</reference>
<evidence type="ECO:0000256" key="1">
    <source>
        <dbReference type="ARBA" id="ARBA00006817"/>
    </source>
</evidence>
<name>A0A6S6QYG2_9HYPH</name>
<accession>A0A6S6QYG2</accession>
<dbReference type="SUPFAM" id="SSF55961">
    <property type="entry name" value="Bet v1-like"/>
    <property type="match status" value="1"/>
</dbReference>
<evidence type="ECO:0000313" key="4">
    <source>
        <dbReference type="Proteomes" id="UP000515317"/>
    </source>
</evidence>
<dbReference type="InterPro" id="IPR023393">
    <property type="entry name" value="START-like_dom_sf"/>
</dbReference>
<evidence type="ECO:0000259" key="2">
    <source>
        <dbReference type="Pfam" id="PF08327"/>
    </source>
</evidence>
<dbReference type="AlphaFoldDB" id="A0A6S6QYG2"/>
<dbReference type="Proteomes" id="UP000515317">
    <property type="component" value="Chromosome"/>
</dbReference>
<protein>
    <recommendedName>
        <fullName evidence="2">Activator of Hsp90 ATPase homologue 1/2-like C-terminal domain-containing protein</fullName>
    </recommendedName>
</protein>
<dbReference type="KEGG" id="tso:IZ6_23530"/>
<comment type="similarity">
    <text evidence="1">Belongs to the AHA1 family.</text>
</comment>
<gene>
    <name evidence="3" type="ORF">IZ6_23530</name>
</gene>
<evidence type="ECO:0000313" key="3">
    <source>
        <dbReference type="EMBL" id="BCJ91618.1"/>
    </source>
</evidence>
<dbReference type="InterPro" id="IPR013538">
    <property type="entry name" value="ASHA1/2-like_C"/>
</dbReference>